<proteinExistence type="predicted"/>
<keyword evidence="10" id="KW-1185">Reference proteome</keyword>
<dbReference type="InterPro" id="IPR000700">
    <property type="entry name" value="PAS-assoc_C"/>
</dbReference>
<sequence length="729" mass="83052">MQSHSLEFYRSVVSNSMDLISVVDKAGKYTFVGESAKVILGYAPQELIGTEAYRFIHPDEQMRVDLLMRNLPVQRKVRIPAFRFLSKTGQWRWLECTATNMLHDRHVRGILINSRDVTEEAKLGYDKDYHQAYYKSLFFEHPDAVFTVNLKGTFQQVNQHMHSLTGYNDNQLHGMPYAKLVAPHSLAAANTAFTKVLNGLAHSVEICIVTADGVEKEVSVTVMPVYFRGELQGVQGIAKDVTEVNRTQKLIQEQAQQLNNILESISEPFYALDDEWRFTFVSAAFASFKGMDRSELVGKCIWEECPYLLNSRFYQQCLDVAQHKTTLHFEETFTSPKPCILHFTIYPTPDGIAVHFVDVTLQKRTEQEIKKLSFVASKTINGVVIMDPDRNIEWVNDGFCRLTGYNRQEVIGRKPSEMLQGPETDKKVAAQILEKYRSQKPFSEEILNYKKSGEKVWFYIDVTPIFDQFDNLVNYIALETDITEKKEAEKKLLKLADDLYKQNRDLQQFTYIISHNLRAPVANALGLAQLVKRLPKETETYDVALQKLYFSVQSLDSVIKDMNNVLSIRDSGRTSPREAVNLKQVCNEVLEHFEKQLSYAGAKVHVSIDPALKLASIRAYLYSILHNLLSNALKYKAEARPLEIRITAERDKRGYALTVADNGTGLDMHVVHSQLFQLYKRFHPELPGKGIGLFLVKTQVEALGGKITVDSEPDKGTTFKILLGAKHVQ</sequence>
<dbReference type="InterPro" id="IPR036097">
    <property type="entry name" value="HisK_dim/P_sf"/>
</dbReference>
<gene>
    <name evidence="9" type="ORF">D1627_00620</name>
</gene>
<dbReference type="PROSITE" id="PS50112">
    <property type="entry name" value="PAS"/>
    <property type="match status" value="4"/>
</dbReference>
<dbReference type="InterPro" id="IPR035965">
    <property type="entry name" value="PAS-like_dom_sf"/>
</dbReference>
<feature type="domain" description="PAC" evidence="8">
    <location>
        <begin position="442"/>
        <end position="494"/>
    </location>
</feature>
<dbReference type="Proteomes" id="UP000266005">
    <property type="component" value="Unassembled WGS sequence"/>
</dbReference>
<reference evidence="10" key="1">
    <citation type="submission" date="2018-08" db="EMBL/GenBank/DDBJ databases">
        <title>Mucilaginibacter sp. MYSH2.</title>
        <authorList>
            <person name="Seo T."/>
        </authorList>
    </citation>
    <scope>NUCLEOTIDE SEQUENCE [LARGE SCALE GENOMIC DNA]</scope>
    <source>
        <strain evidence="10">KIRAN</strain>
    </source>
</reference>
<dbReference type="InterPro" id="IPR004358">
    <property type="entry name" value="Sig_transdc_His_kin-like_C"/>
</dbReference>
<evidence type="ECO:0000256" key="4">
    <source>
        <dbReference type="ARBA" id="ARBA00022679"/>
    </source>
</evidence>
<evidence type="ECO:0000256" key="1">
    <source>
        <dbReference type="ARBA" id="ARBA00000085"/>
    </source>
</evidence>
<name>A0A399SGR8_9BACT</name>
<feature type="domain" description="PAS" evidence="7">
    <location>
        <begin position="5"/>
        <end position="61"/>
    </location>
</feature>
<evidence type="ECO:0000256" key="2">
    <source>
        <dbReference type="ARBA" id="ARBA00012438"/>
    </source>
</evidence>
<feature type="domain" description="PAS" evidence="7">
    <location>
        <begin position="130"/>
        <end position="200"/>
    </location>
</feature>
<evidence type="ECO:0000259" key="7">
    <source>
        <dbReference type="PROSITE" id="PS50112"/>
    </source>
</evidence>
<dbReference type="PRINTS" id="PR00344">
    <property type="entry name" value="BCTRLSENSOR"/>
</dbReference>
<evidence type="ECO:0000256" key="5">
    <source>
        <dbReference type="ARBA" id="ARBA00022777"/>
    </source>
</evidence>
<dbReference type="SUPFAM" id="SSF47384">
    <property type="entry name" value="Homodimeric domain of signal transducing histidine kinase"/>
    <property type="match status" value="1"/>
</dbReference>
<protein>
    <recommendedName>
        <fullName evidence="2">histidine kinase</fullName>
        <ecNumber evidence="2">2.7.13.3</ecNumber>
    </recommendedName>
</protein>
<dbReference type="SMART" id="SM00091">
    <property type="entry name" value="PAS"/>
    <property type="match status" value="4"/>
</dbReference>
<dbReference type="EMBL" id="QWGE01000001">
    <property type="protein sequence ID" value="RIJ42408.1"/>
    <property type="molecule type" value="Genomic_DNA"/>
</dbReference>
<dbReference type="NCBIfam" id="TIGR00229">
    <property type="entry name" value="sensory_box"/>
    <property type="match status" value="4"/>
</dbReference>
<dbReference type="Pfam" id="PF13426">
    <property type="entry name" value="PAS_9"/>
    <property type="match status" value="1"/>
</dbReference>
<dbReference type="InterPro" id="IPR013656">
    <property type="entry name" value="PAS_4"/>
</dbReference>
<comment type="caution">
    <text evidence="9">The sequence shown here is derived from an EMBL/GenBank/DDBJ whole genome shotgun (WGS) entry which is preliminary data.</text>
</comment>
<dbReference type="InterPro" id="IPR036890">
    <property type="entry name" value="HATPase_C_sf"/>
</dbReference>
<dbReference type="InterPro" id="IPR001610">
    <property type="entry name" value="PAC"/>
</dbReference>
<dbReference type="AlphaFoldDB" id="A0A399SGR8"/>
<keyword evidence="4" id="KW-0808">Transferase</keyword>
<dbReference type="PANTHER" id="PTHR43304">
    <property type="entry name" value="PHYTOCHROME-LIKE PROTEIN CPH1"/>
    <property type="match status" value="1"/>
</dbReference>
<organism evidence="9 10">
    <name type="scientific">Pontibacter oryzae</name>
    <dbReference type="NCBI Taxonomy" id="2304593"/>
    <lineage>
        <taxon>Bacteria</taxon>
        <taxon>Pseudomonadati</taxon>
        <taxon>Bacteroidota</taxon>
        <taxon>Cytophagia</taxon>
        <taxon>Cytophagales</taxon>
        <taxon>Hymenobacteraceae</taxon>
        <taxon>Pontibacter</taxon>
    </lineage>
</organism>
<dbReference type="InterPro" id="IPR003594">
    <property type="entry name" value="HATPase_dom"/>
</dbReference>
<evidence type="ECO:0000256" key="3">
    <source>
        <dbReference type="ARBA" id="ARBA00022553"/>
    </source>
</evidence>
<feature type="domain" description="PAS" evidence="7">
    <location>
        <begin position="254"/>
        <end position="299"/>
    </location>
</feature>
<dbReference type="PANTHER" id="PTHR43304:SF1">
    <property type="entry name" value="PAC DOMAIN-CONTAINING PROTEIN"/>
    <property type="match status" value="1"/>
</dbReference>
<dbReference type="SUPFAM" id="SSF55874">
    <property type="entry name" value="ATPase domain of HSP90 chaperone/DNA topoisomerase II/histidine kinase"/>
    <property type="match status" value="1"/>
</dbReference>
<dbReference type="Pfam" id="PF02518">
    <property type="entry name" value="HATPase_c"/>
    <property type="match status" value="1"/>
</dbReference>
<dbReference type="CDD" id="cd00130">
    <property type="entry name" value="PAS"/>
    <property type="match status" value="4"/>
</dbReference>
<dbReference type="Gene3D" id="1.10.287.130">
    <property type="match status" value="1"/>
</dbReference>
<dbReference type="SMART" id="SM00086">
    <property type="entry name" value="PAC"/>
    <property type="match status" value="3"/>
</dbReference>
<comment type="catalytic activity">
    <reaction evidence="1">
        <text>ATP + protein L-histidine = ADP + protein N-phospho-L-histidine.</text>
        <dbReference type="EC" id="2.7.13.3"/>
    </reaction>
</comment>
<dbReference type="Pfam" id="PF08447">
    <property type="entry name" value="PAS_3"/>
    <property type="match status" value="1"/>
</dbReference>
<feature type="domain" description="PAS" evidence="7">
    <location>
        <begin position="368"/>
        <end position="439"/>
    </location>
</feature>
<evidence type="ECO:0000259" key="8">
    <source>
        <dbReference type="PROSITE" id="PS50113"/>
    </source>
</evidence>
<feature type="domain" description="PAC" evidence="8">
    <location>
        <begin position="202"/>
        <end position="253"/>
    </location>
</feature>
<dbReference type="GO" id="GO:0000155">
    <property type="term" value="F:phosphorelay sensor kinase activity"/>
    <property type="evidence" value="ECO:0007669"/>
    <property type="project" value="InterPro"/>
</dbReference>
<dbReference type="PROSITE" id="PS50113">
    <property type="entry name" value="PAC"/>
    <property type="match status" value="2"/>
</dbReference>
<accession>A0A399SGR8</accession>
<keyword evidence="5" id="KW-0418">Kinase</keyword>
<evidence type="ECO:0000259" key="6">
    <source>
        <dbReference type="PROSITE" id="PS50109"/>
    </source>
</evidence>
<dbReference type="EC" id="2.7.13.3" evidence="2"/>
<dbReference type="InterPro" id="IPR013655">
    <property type="entry name" value="PAS_fold_3"/>
</dbReference>
<feature type="domain" description="Histidine kinase" evidence="6">
    <location>
        <begin position="512"/>
        <end position="727"/>
    </location>
</feature>
<dbReference type="InterPro" id="IPR052162">
    <property type="entry name" value="Sensor_kinase/Photoreceptor"/>
</dbReference>
<evidence type="ECO:0000313" key="10">
    <source>
        <dbReference type="Proteomes" id="UP000266005"/>
    </source>
</evidence>
<dbReference type="Gene3D" id="3.30.565.10">
    <property type="entry name" value="Histidine kinase-like ATPase, C-terminal domain"/>
    <property type="match status" value="1"/>
</dbReference>
<evidence type="ECO:0000313" key="9">
    <source>
        <dbReference type="EMBL" id="RIJ42408.1"/>
    </source>
</evidence>
<dbReference type="RefSeq" id="WP_119430291.1">
    <property type="nucleotide sequence ID" value="NZ_QWGE01000001.1"/>
</dbReference>
<dbReference type="SUPFAM" id="SSF55785">
    <property type="entry name" value="PYP-like sensor domain (PAS domain)"/>
    <property type="match status" value="4"/>
</dbReference>
<dbReference type="PROSITE" id="PS50109">
    <property type="entry name" value="HIS_KIN"/>
    <property type="match status" value="1"/>
</dbReference>
<dbReference type="Pfam" id="PF08448">
    <property type="entry name" value="PAS_4"/>
    <property type="match status" value="2"/>
</dbReference>
<dbReference type="InterPro" id="IPR000014">
    <property type="entry name" value="PAS"/>
</dbReference>
<dbReference type="Gene3D" id="3.30.450.20">
    <property type="entry name" value="PAS domain"/>
    <property type="match status" value="4"/>
</dbReference>
<keyword evidence="3" id="KW-0597">Phosphoprotein</keyword>
<dbReference type="SMART" id="SM00387">
    <property type="entry name" value="HATPase_c"/>
    <property type="match status" value="1"/>
</dbReference>
<dbReference type="InterPro" id="IPR005467">
    <property type="entry name" value="His_kinase_dom"/>
</dbReference>